<evidence type="ECO:0000256" key="3">
    <source>
        <dbReference type="ARBA" id="ARBA00022723"/>
    </source>
</evidence>
<dbReference type="EMBL" id="OU899036">
    <property type="protein sequence ID" value="CAH1733031.1"/>
    <property type="molecule type" value="Genomic_DNA"/>
</dbReference>
<name>A0A9P0NKL1_APHGO</name>
<dbReference type="GO" id="GO:0003677">
    <property type="term" value="F:DNA binding"/>
    <property type="evidence" value="ECO:0007669"/>
    <property type="project" value="UniProtKB-KW"/>
</dbReference>
<evidence type="ECO:0000256" key="5">
    <source>
        <dbReference type="ARBA" id="ARBA00022771"/>
    </source>
</evidence>
<keyword evidence="7" id="KW-0805">Transcription regulation</keyword>
<evidence type="ECO:0000256" key="6">
    <source>
        <dbReference type="ARBA" id="ARBA00022833"/>
    </source>
</evidence>
<keyword evidence="8" id="KW-0238">DNA-binding</keyword>
<gene>
    <name evidence="13" type="ORF">APHIGO_LOCUS9412</name>
</gene>
<organism evidence="13 14">
    <name type="scientific">Aphis gossypii</name>
    <name type="common">Cotton aphid</name>
    <dbReference type="NCBI Taxonomy" id="80765"/>
    <lineage>
        <taxon>Eukaryota</taxon>
        <taxon>Metazoa</taxon>
        <taxon>Ecdysozoa</taxon>
        <taxon>Arthropoda</taxon>
        <taxon>Hexapoda</taxon>
        <taxon>Insecta</taxon>
        <taxon>Pterygota</taxon>
        <taxon>Neoptera</taxon>
        <taxon>Paraneoptera</taxon>
        <taxon>Hemiptera</taxon>
        <taxon>Sternorrhyncha</taxon>
        <taxon>Aphidomorpha</taxon>
        <taxon>Aphidoidea</taxon>
        <taxon>Aphididae</taxon>
        <taxon>Aphidini</taxon>
        <taxon>Aphis</taxon>
        <taxon>Aphis</taxon>
    </lineage>
</organism>
<keyword evidence="9" id="KW-0804">Transcription</keyword>
<keyword evidence="3" id="KW-0479">Metal-binding</keyword>
<protein>
    <recommendedName>
        <fullName evidence="12">C2H2-type domain-containing protein</fullName>
    </recommendedName>
</protein>
<evidence type="ECO:0000256" key="1">
    <source>
        <dbReference type="ARBA" id="ARBA00004123"/>
    </source>
</evidence>
<keyword evidence="6" id="KW-0862">Zinc</keyword>
<dbReference type="FunFam" id="3.30.160.60:FF:001156">
    <property type="entry name" value="Zinc finger protein 407"/>
    <property type="match status" value="1"/>
</dbReference>
<evidence type="ECO:0000256" key="8">
    <source>
        <dbReference type="ARBA" id="ARBA00023125"/>
    </source>
</evidence>
<keyword evidence="14" id="KW-1185">Reference proteome</keyword>
<proteinExistence type="inferred from homology"/>
<dbReference type="Proteomes" id="UP001154329">
    <property type="component" value="Chromosome 3"/>
</dbReference>
<dbReference type="PROSITE" id="PS00028">
    <property type="entry name" value="ZINC_FINGER_C2H2_1"/>
    <property type="match status" value="1"/>
</dbReference>
<dbReference type="SMART" id="SM00355">
    <property type="entry name" value="ZnF_C2H2"/>
    <property type="match status" value="1"/>
</dbReference>
<comment type="subcellular location">
    <subcellularLocation>
        <location evidence="1">Nucleus</location>
    </subcellularLocation>
</comment>
<evidence type="ECO:0000313" key="14">
    <source>
        <dbReference type="Proteomes" id="UP001154329"/>
    </source>
</evidence>
<accession>A0A9P0NKL1</accession>
<dbReference type="SUPFAM" id="SSF57667">
    <property type="entry name" value="beta-beta-alpha zinc fingers"/>
    <property type="match status" value="1"/>
</dbReference>
<evidence type="ECO:0000256" key="9">
    <source>
        <dbReference type="ARBA" id="ARBA00023163"/>
    </source>
</evidence>
<reference evidence="13" key="2">
    <citation type="submission" date="2022-10" db="EMBL/GenBank/DDBJ databases">
        <authorList>
            <consortium name="ENA_rothamsted_submissions"/>
            <consortium name="culmorum"/>
            <person name="King R."/>
        </authorList>
    </citation>
    <scope>NUCLEOTIDE SEQUENCE</scope>
</reference>
<dbReference type="GO" id="GO:0008270">
    <property type="term" value="F:zinc ion binding"/>
    <property type="evidence" value="ECO:0007669"/>
    <property type="project" value="UniProtKB-KW"/>
</dbReference>
<reference evidence="13" key="1">
    <citation type="submission" date="2022-02" db="EMBL/GenBank/DDBJ databases">
        <authorList>
            <person name="King R."/>
        </authorList>
    </citation>
    <scope>NUCLEOTIDE SEQUENCE</scope>
</reference>
<dbReference type="InterPro" id="IPR036236">
    <property type="entry name" value="Znf_C2H2_sf"/>
</dbReference>
<dbReference type="InterPro" id="IPR013087">
    <property type="entry name" value="Znf_C2H2_type"/>
</dbReference>
<comment type="similarity">
    <text evidence="2">Belongs to the krueppel C2H2-type zinc-finger protein family.</text>
</comment>
<evidence type="ECO:0000259" key="12">
    <source>
        <dbReference type="PROSITE" id="PS50157"/>
    </source>
</evidence>
<feature type="domain" description="C2H2-type" evidence="12">
    <location>
        <begin position="2"/>
        <end position="29"/>
    </location>
</feature>
<evidence type="ECO:0000256" key="7">
    <source>
        <dbReference type="ARBA" id="ARBA00023015"/>
    </source>
</evidence>
<dbReference type="AlphaFoldDB" id="A0A9P0NKL1"/>
<dbReference type="GO" id="GO:0005634">
    <property type="term" value="C:nucleus"/>
    <property type="evidence" value="ECO:0007669"/>
    <property type="project" value="UniProtKB-SubCell"/>
</dbReference>
<sequence length="99" mass="11820">MFKCAHCNRQFSKKYNLIRHIKLHMERRTIKTSRPLIDPEIELNIINMNFVSFQEFEEWKSIEEVSCSSRFVKKRGTRFNKDKTVATSVYYCHRSGKAG</sequence>
<evidence type="ECO:0000256" key="2">
    <source>
        <dbReference type="ARBA" id="ARBA00006991"/>
    </source>
</evidence>
<dbReference type="Gene3D" id="3.30.160.60">
    <property type="entry name" value="Classic Zinc Finger"/>
    <property type="match status" value="1"/>
</dbReference>
<keyword evidence="4" id="KW-0677">Repeat</keyword>
<evidence type="ECO:0000256" key="10">
    <source>
        <dbReference type="ARBA" id="ARBA00023242"/>
    </source>
</evidence>
<keyword evidence="10" id="KW-0539">Nucleus</keyword>
<evidence type="ECO:0000256" key="4">
    <source>
        <dbReference type="ARBA" id="ARBA00022737"/>
    </source>
</evidence>
<keyword evidence="5 11" id="KW-0863">Zinc-finger</keyword>
<evidence type="ECO:0000313" key="13">
    <source>
        <dbReference type="EMBL" id="CAH1733031.1"/>
    </source>
</evidence>
<evidence type="ECO:0000256" key="11">
    <source>
        <dbReference type="PROSITE-ProRule" id="PRU00042"/>
    </source>
</evidence>
<dbReference type="PROSITE" id="PS50157">
    <property type="entry name" value="ZINC_FINGER_C2H2_2"/>
    <property type="match status" value="1"/>
</dbReference>